<reference evidence="1 2" key="1">
    <citation type="submission" date="2016-10" db="EMBL/GenBank/DDBJ databases">
        <title>Comparative genomics of Bacillus thuringiensis reveals a path to pathogens against multiple invertebrate hosts.</title>
        <authorList>
            <person name="Zheng J."/>
            <person name="Gao Q."/>
            <person name="Liu H."/>
            <person name="Peng D."/>
            <person name="Ruan L."/>
            <person name="Sun M."/>
        </authorList>
    </citation>
    <scope>NUCLEOTIDE SEQUENCE [LARGE SCALE GENOMIC DNA]</scope>
    <source>
        <strain evidence="1">BGSC 4BM1</strain>
    </source>
</reference>
<evidence type="ECO:0000313" key="2">
    <source>
        <dbReference type="Proteomes" id="UP000194860"/>
    </source>
</evidence>
<protein>
    <submittedName>
        <fullName evidence="1">Uncharacterized protein</fullName>
    </submittedName>
</protein>
<dbReference type="EMBL" id="NFDG01000122">
    <property type="protein sequence ID" value="OTY13903.1"/>
    <property type="molecule type" value="Genomic_DNA"/>
</dbReference>
<proteinExistence type="predicted"/>
<accession>A0A243AA54</accession>
<dbReference type="Proteomes" id="UP000194860">
    <property type="component" value="Unassembled WGS sequence"/>
</dbReference>
<organism evidence="1 2">
    <name type="scientific">Bacillus thuringiensis serovar navarrensis</name>
    <dbReference type="NCBI Taxonomy" id="339658"/>
    <lineage>
        <taxon>Bacteria</taxon>
        <taxon>Bacillati</taxon>
        <taxon>Bacillota</taxon>
        <taxon>Bacilli</taxon>
        <taxon>Bacillales</taxon>
        <taxon>Bacillaceae</taxon>
        <taxon>Bacillus</taxon>
        <taxon>Bacillus cereus group</taxon>
    </lineage>
</organism>
<dbReference type="AlphaFoldDB" id="A0A243AA54"/>
<sequence>MYYYCKYCDSYEEKDHKCCKGKSKYYNNSKKDEGCNTDCDSNKKKSKLVGFAYDTSFSIINLPLSNSIVVSEELTTVAEVTLQHVKAGDLVWLNGLFHINNNSSTTQDLITAIYRVSGFNRKLIYQSIIEIDFEPHDDVTQVVAQHVDQIGSSQEEVSYILTVSTNSPTAILFVNGPITFTAAEISL</sequence>
<dbReference type="RefSeq" id="WP_088033806.1">
    <property type="nucleotide sequence ID" value="NZ_NFDG01000122.1"/>
</dbReference>
<comment type="caution">
    <text evidence="1">The sequence shown here is derived from an EMBL/GenBank/DDBJ whole genome shotgun (WGS) entry which is preliminary data.</text>
</comment>
<name>A0A243AA54_BACTU</name>
<gene>
    <name evidence="1" type="ORF">BK732_21720</name>
</gene>
<evidence type="ECO:0000313" key="1">
    <source>
        <dbReference type="EMBL" id="OTY13903.1"/>
    </source>
</evidence>